<dbReference type="EMBL" id="VSRL01000038">
    <property type="protein sequence ID" value="NKE57789.1"/>
    <property type="molecule type" value="Genomic_DNA"/>
</dbReference>
<proteinExistence type="predicted"/>
<feature type="transmembrane region" description="Helical" evidence="1">
    <location>
        <begin position="137"/>
        <end position="157"/>
    </location>
</feature>
<evidence type="ECO:0000313" key="2">
    <source>
        <dbReference type="EMBL" id="NKE57789.1"/>
    </source>
</evidence>
<feature type="transmembrane region" description="Helical" evidence="1">
    <location>
        <begin position="107"/>
        <end position="130"/>
    </location>
</feature>
<sequence length="204" mass="21626">MNRLALCGVIAGPLFVLTFLINGTVVAGYSPLRHPVSSLQLASWVQSANFIVAGALVVAFAVGTRLGFWGSLFIGMVGLGLVGSGIFTTDPVSGYPPGSPTVSEYTWHGLVHDLFAIPTFVGWPIACFVLARRFRPWYSIASGVAFTVMFVLTNAAFAQTPGLVEFGGLFQRLTIIIGFTWLTLLALHLTPAGALRRGNAGQPA</sequence>
<dbReference type="RefSeq" id="WP_167973841.1">
    <property type="nucleotide sequence ID" value="NZ_VSRL01000038.1"/>
</dbReference>
<keyword evidence="1" id="KW-1133">Transmembrane helix</keyword>
<feature type="transmembrane region" description="Helical" evidence="1">
    <location>
        <begin position="69"/>
        <end position="87"/>
    </location>
</feature>
<keyword evidence="1" id="KW-0812">Transmembrane</keyword>
<feature type="transmembrane region" description="Helical" evidence="1">
    <location>
        <begin position="169"/>
        <end position="187"/>
    </location>
</feature>
<organism evidence="2 3">
    <name type="scientific">Lentzea indica</name>
    <dbReference type="NCBI Taxonomy" id="2604800"/>
    <lineage>
        <taxon>Bacteria</taxon>
        <taxon>Bacillati</taxon>
        <taxon>Actinomycetota</taxon>
        <taxon>Actinomycetes</taxon>
        <taxon>Pseudonocardiales</taxon>
        <taxon>Pseudonocardiaceae</taxon>
        <taxon>Lentzea</taxon>
    </lineage>
</organism>
<keyword evidence="1" id="KW-0472">Membrane</keyword>
<comment type="caution">
    <text evidence="2">The sequence shown here is derived from an EMBL/GenBank/DDBJ whole genome shotgun (WGS) entry which is preliminary data.</text>
</comment>
<evidence type="ECO:0000313" key="3">
    <source>
        <dbReference type="Proteomes" id="UP001515943"/>
    </source>
</evidence>
<reference evidence="2 3" key="1">
    <citation type="submission" date="2019-08" db="EMBL/GenBank/DDBJ databases">
        <title>Lentzea from Indian Himalayas.</title>
        <authorList>
            <person name="Mandal S."/>
            <person name="Mallick Gupta A."/>
            <person name="Maiti P.K."/>
            <person name="Sarkar J."/>
            <person name="Mandal S."/>
        </authorList>
    </citation>
    <scope>NUCLEOTIDE SEQUENCE [LARGE SCALE GENOMIC DNA]</scope>
    <source>
        <strain evidence="2 3">PSKA42</strain>
    </source>
</reference>
<evidence type="ECO:0000256" key="1">
    <source>
        <dbReference type="SAM" id="Phobius"/>
    </source>
</evidence>
<name>A0ABX1FFN9_9PSEU</name>
<gene>
    <name evidence="2" type="ORF">FXN61_13465</name>
</gene>
<dbReference type="InterPro" id="IPR009339">
    <property type="entry name" value="DUF998"/>
</dbReference>
<dbReference type="Pfam" id="PF06197">
    <property type="entry name" value="DUF998"/>
    <property type="match status" value="1"/>
</dbReference>
<accession>A0ABX1FFN9</accession>
<feature type="transmembrane region" description="Helical" evidence="1">
    <location>
        <begin position="43"/>
        <end position="62"/>
    </location>
</feature>
<protein>
    <submittedName>
        <fullName evidence="2">DUF998 domain-containing protein</fullName>
    </submittedName>
</protein>
<dbReference type="Proteomes" id="UP001515943">
    <property type="component" value="Unassembled WGS sequence"/>
</dbReference>
<keyword evidence="3" id="KW-1185">Reference proteome</keyword>